<sequence>MQLNQDDFVDLKHLLPPSFAGLVEVIGLAMAFELVEKFGGTTFPIGKNKTNQGKVLHHLLAEIIGEDNADKIEIALNGQRELYVPKCQAALLTCRNREIRRQFDELTTRPNYPMTGVCAVNNLAREYHLSARQIWNIVNSGETMQQSLFS</sequence>
<dbReference type="KEGG" id="smur:BWP33_08790"/>
<dbReference type="KEGG" id="smur:BWP33_02620"/>
<dbReference type="SUPFAM" id="SSF46689">
    <property type="entry name" value="Homeodomain-like"/>
    <property type="match status" value="1"/>
</dbReference>
<reference evidence="2 3" key="1">
    <citation type="submission" date="2010-03" db="EMBL/GenBank/DDBJ databases">
        <authorList>
            <consortium name="The Broad Institute Genome Sequencing Platform"/>
            <person name="Ward D."/>
            <person name="Earl A."/>
            <person name="Feldgarden M."/>
            <person name="Gevers D."/>
            <person name="Young S."/>
            <person name="Zeng Q."/>
            <person name="Koehrsen M."/>
            <person name="Alvarado L."/>
            <person name="Berlin A.M."/>
            <person name="Borenstein D."/>
            <person name="Chapman S.B."/>
            <person name="Chen Z."/>
            <person name="Engels R."/>
            <person name="Freedman E."/>
            <person name="Gellesch M."/>
            <person name="Goldberg J."/>
            <person name="Griggs A."/>
            <person name="Gujja S."/>
            <person name="Heilman E.R."/>
            <person name="Heiman D.I."/>
            <person name="Hepburn T.A."/>
            <person name="Howarth C."/>
            <person name="Jen D."/>
            <person name="Larson L."/>
            <person name="Mehta T."/>
            <person name="Park D."/>
            <person name="Pearson M."/>
            <person name="Richards J."/>
            <person name="Roberts A."/>
            <person name="Saif S."/>
            <person name="Shea T.D."/>
            <person name="Shenoy N."/>
            <person name="Sisk P."/>
            <person name="Stolte C."/>
            <person name="Sykes S.N."/>
            <person name="Walk T."/>
            <person name="White J."/>
            <person name="Yandava C."/>
            <person name="Izard J."/>
            <person name="Baranova O.V."/>
            <person name="Blanton J.M."/>
            <person name="Tanner A.C."/>
            <person name="Dewhirst F."/>
            <person name="Haas B."/>
            <person name="Nusbaum C."/>
            <person name="Birren B."/>
        </authorList>
    </citation>
    <scope>NUCLEOTIDE SEQUENCE [LARGE SCALE GENOMIC DNA]</scope>
    <source>
        <strain evidence="2 3">ATCC 29453</strain>
    </source>
</reference>
<accession>U6Q108</accession>
<dbReference type="KEGG" id="smur:BWP33_10805"/>
<keyword evidence="3" id="KW-1185">Reference proteome</keyword>
<name>U6Q108_9NEIS</name>
<dbReference type="HOGENOM" id="CLU_131403_1_0_4"/>
<dbReference type="Pfam" id="PF08765">
    <property type="entry name" value="Mor"/>
    <property type="match status" value="1"/>
</dbReference>
<dbReference type="AlphaFoldDB" id="U6Q108"/>
<dbReference type="InterPro" id="IPR014875">
    <property type="entry name" value="Mor_transcription_activator"/>
</dbReference>
<feature type="domain" description="Mor transcription activator" evidence="1">
    <location>
        <begin position="56"/>
        <end position="140"/>
    </location>
</feature>
<dbReference type="OrthoDB" id="8896696at2"/>
<dbReference type="eggNOG" id="COG5566">
    <property type="taxonomic scope" value="Bacteria"/>
</dbReference>
<dbReference type="EMBL" id="ADCY02000041">
    <property type="protein sequence ID" value="EFG29876.1"/>
    <property type="molecule type" value="Genomic_DNA"/>
</dbReference>
<dbReference type="InterPro" id="IPR009057">
    <property type="entry name" value="Homeodomain-like_sf"/>
</dbReference>
<dbReference type="STRING" id="641147.HMPREF9021_02283"/>
<dbReference type="RefSeq" id="WP_002642267.1">
    <property type="nucleotide sequence ID" value="NZ_CP019448.1"/>
</dbReference>
<evidence type="ECO:0000313" key="3">
    <source>
        <dbReference type="Proteomes" id="UP000017813"/>
    </source>
</evidence>
<reference evidence="2 3" key="2">
    <citation type="submission" date="2011-10" db="EMBL/GenBank/DDBJ databases">
        <title>The Genome Sequence of Simonsiella muelleri ATCC 29453.</title>
        <authorList>
            <consortium name="The Broad Institute Genome Sequencing Platform"/>
            <consortium name="The Broad Institute Genome Sequencing Center for Infectious Disease"/>
            <person name="Earl A."/>
            <person name="Ward D."/>
            <person name="Feldgarden M."/>
            <person name="Gevers D."/>
            <person name="Izard J."/>
            <person name="Baranova O.V."/>
            <person name="Blanton J.M."/>
            <person name="Tanner A.C."/>
            <person name="Dewhirst F."/>
            <person name="Young S.K."/>
            <person name="Zeng Q."/>
            <person name="Gargeya S."/>
            <person name="Fitzgerald M."/>
            <person name="Haas B."/>
            <person name="Abouelleil A."/>
            <person name="Alvarado L."/>
            <person name="Arachchi H.M."/>
            <person name="Berlin A."/>
            <person name="Brown A."/>
            <person name="Chapman S.B."/>
            <person name="Chen Z."/>
            <person name="Dunbar C."/>
            <person name="Freedman E."/>
            <person name="Gearin G."/>
            <person name="Goldberg J."/>
            <person name="Griggs A."/>
            <person name="Gujja S."/>
            <person name="Heiman D."/>
            <person name="Howarth C."/>
            <person name="Larson L."/>
            <person name="Lui A."/>
            <person name="MacDonald P.J.P."/>
            <person name="Montmayeur A."/>
            <person name="Murphy C."/>
            <person name="Neiman D."/>
            <person name="Pearson M."/>
            <person name="Priest M."/>
            <person name="Roberts A."/>
            <person name="Saif S."/>
            <person name="Shea T."/>
            <person name="Shenoy N."/>
            <person name="Sisk P."/>
            <person name="Stolte C."/>
            <person name="Sykes S."/>
            <person name="Wortman J."/>
            <person name="Nusbaum C."/>
            <person name="Birren B."/>
        </authorList>
    </citation>
    <scope>NUCLEOTIDE SEQUENCE [LARGE SCALE GENOMIC DNA]</scope>
    <source>
        <strain evidence="2 3">ATCC 29453</strain>
    </source>
</reference>
<gene>
    <name evidence="2" type="ORF">HMPREF9021_02283</name>
</gene>
<proteinExistence type="predicted"/>
<evidence type="ECO:0000313" key="2">
    <source>
        <dbReference type="EMBL" id="EFG29876.1"/>
    </source>
</evidence>
<comment type="caution">
    <text evidence="2">The sequence shown here is derived from an EMBL/GenBank/DDBJ whole genome shotgun (WGS) entry which is preliminary data.</text>
</comment>
<protein>
    <recommendedName>
        <fullName evidence="1">Mor transcription activator domain-containing protein</fullName>
    </recommendedName>
</protein>
<dbReference type="Proteomes" id="UP000017813">
    <property type="component" value="Unassembled WGS sequence"/>
</dbReference>
<evidence type="ECO:0000259" key="1">
    <source>
        <dbReference type="Pfam" id="PF08765"/>
    </source>
</evidence>
<organism evidence="2 3">
    <name type="scientific">Simonsiella muelleri ATCC 29453</name>
    <dbReference type="NCBI Taxonomy" id="641147"/>
    <lineage>
        <taxon>Bacteria</taxon>
        <taxon>Pseudomonadati</taxon>
        <taxon>Pseudomonadota</taxon>
        <taxon>Betaproteobacteria</taxon>
        <taxon>Neisseriales</taxon>
        <taxon>Neisseriaceae</taxon>
        <taxon>Simonsiella</taxon>
    </lineage>
</organism>